<dbReference type="Gene3D" id="2.40.50.90">
    <property type="match status" value="1"/>
</dbReference>
<reference evidence="1" key="1">
    <citation type="journal article" date="2023" name="Mol. Biol. Evol.">
        <title>Third-Generation Sequencing Reveals the Adaptive Role of the Epigenome in Three Deep-Sea Polychaetes.</title>
        <authorList>
            <person name="Perez M."/>
            <person name="Aroh O."/>
            <person name="Sun Y."/>
            <person name="Lan Y."/>
            <person name="Juniper S.K."/>
            <person name="Young C.R."/>
            <person name="Angers B."/>
            <person name="Qian P.Y."/>
        </authorList>
    </citation>
    <scope>NUCLEOTIDE SEQUENCE</scope>
    <source>
        <strain evidence="1">P08H-3</strain>
    </source>
</reference>
<dbReference type="EMBL" id="JAODUP010002526">
    <property type="protein sequence ID" value="KAK2138708.1"/>
    <property type="molecule type" value="Genomic_DNA"/>
</dbReference>
<dbReference type="AlphaFoldDB" id="A0AAD9IQI5"/>
<comment type="caution">
    <text evidence="1">The sequence shown here is derived from an EMBL/GenBank/DDBJ whole genome shotgun (WGS) entry which is preliminary data.</text>
</comment>
<accession>A0AAD9IQI5</accession>
<dbReference type="PANTHER" id="PTHR28434">
    <property type="entry name" value="PROTEIN C3ORF33"/>
    <property type="match status" value="1"/>
</dbReference>
<dbReference type="Proteomes" id="UP001208570">
    <property type="component" value="Unassembled WGS sequence"/>
</dbReference>
<sequence length="233" mass="27270">MSRTVMNYLNYWINETVWLFICCVSPLIHLQTKKFCKVNEIPVRFITKHVRLQGHVEKVSPEGVLSVQHTPILTTRWSNQSQDVPLPITLTAIDLLPPGINWLQSQLNRQHIWFRLMSTRDAVEVSAVVTWKQKWYKQAINVNYHLVSNGIATYKCEGQLIGDQTYDGLAASLCRAEITAEKKGRGVWKRVTLRERIMTYPQEVREKVISKKEEFKKSWIDWINIKFRKKTSN</sequence>
<protein>
    <recommendedName>
        <fullName evidence="3">TNase-like domain-containing protein</fullName>
    </recommendedName>
</protein>
<name>A0AAD9IQI5_9ANNE</name>
<dbReference type="PANTHER" id="PTHR28434:SF1">
    <property type="entry name" value="PROTEIN C3ORF33"/>
    <property type="match status" value="1"/>
</dbReference>
<dbReference type="InterPro" id="IPR035437">
    <property type="entry name" value="SNase_OB-fold_sf"/>
</dbReference>
<dbReference type="SUPFAM" id="SSF50199">
    <property type="entry name" value="Staphylococcal nuclease"/>
    <property type="match status" value="1"/>
</dbReference>
<evidence type="ECO:0008006" key="3">
    <source>
        <dbReference type="Google" id="ProtNLM"/>
    </source>
</evidence>
<evidence type="ECO:0000313" key="1">
    <source>
        <dbReference type="EMBL" id="KAK2138708.1"/>
    </source>
</evidence>
<gene>
    <name evidence="1" type="ORF">LSH36_2531g00002</name>
</gene>
<organism evidence="1 2">
    <name type="scientific">Paralvinella palmiformis</name>
    <dbReference type="NCBI Taxonomy" id="53620"/>
    <lineage>
        <taxon>Eukaryota</taxon>
        <taxon>Metazoa</taxon>
        <taxon>Spiralia</taxon>
        <taxon>Lophotrochozoa</taxon>
        <taxon>Annelida</taxon>
        <taxon>Polychaeta</taxon>
        <taxon>Sedentaria</taxon>
        <taxon>Canalipalpata</taxon>
        <taxon>Terebellida</taxon>
        <taxon>Terebelliformia</taxon>
        <taxon>Alvinellidae</taxon>
        <taxon>Paralvinella</taxon>
    </lineage>
</organism>
<proteinExistence type="predicted"/>
<keyword evidence="2" id="KW-1185">Reference proteome</keyword>
<dbReference type="GO" id="GO:0005615">
    <property type="term" value="C:extracellular space"/>
    <property type="evidence" value="ECO:0007669"/>
    <property type="project" value="TreeGrafter"/>
</dbReference>
<dbReference type="InterPro" id="IPR042421">
    <property type="entry name" value="C3orf33-like"/>
</dbReference>
<evidence type="ECO:0000313" key="2">
    <source>
        <dbReference type="Proteomes" id="UP001208570"/>
    </source>
</evidence>